<organism evidence="12">
    <name type="scientific">freshwater metagenome</name>
    <dbReference type="NCBI Taxonomy" id="449393"/>
    <lineage>
        <taxon>unclassified sequences</taxon>
        <taxon>metagenomes</taxon>
        <taxon>ecological metagenomes</taxon>
    </lineage>
</organism>
<dbReference type="InterPro" id="IPR003317">
    <property type="entry name" value="Cyt-d_oxidase_su2"/>
</dbReference>
<keyword evidence="7" id="KW-0249">Electron transport</keyword>
<evidence type="ECO:0000256" key="7">
    <source>
        <dbReference type="ARBA" id="ARBA00022982"/>
    </source>
</evidence>
<evidence type="ECO:0000256" key="6">
    <source>
        <dbReference type="ARBA" id="ARBA00022723"/>
    </source>
</evidence>
<feature type="transmembrane region" description="Helical" evidence="11">
    <location>
        <begin position="81"/>
        <end position="98"/>
    </location>
</feature>
<dbReference type="PANTHER" id="PTHR43141">
    <property type="entry name" value="CYTOCHROME BD2 SUBUNIT II"/>
    <property type="match status" value="1"/>
</dbReference>
<dbReference type="GO" id="GO:0019646">
    <property type="term" value="P:aerobic electron transport chain"/>
    <property type="evidence" value="ECO:0007669"/>
    <property type="project" value="TreeGrafter"/>
</dbReference>
<keyword evidence="3" id="KW-1003">Cell membrane</keyword>
<dbReference type="GO" id="GO:0070069">
    <property type="term" value="C:cytochrome complex"/>
    <property type="evidence" value="ECO:0007669"/>
    <property type="project" value="TreeGrafter"/>
</dbReference>
<evidence type="ECO:0000256" key="1">
    <source>
        <dbReference type="ARBA" id="ARBA00004651"/>
    </source>
</evidence>
<dbReference type="NCBIfam" id="TIGR00203">
    <property type="entry name" value="cydB"/>
    <property type="match status" value="1"/>
</dbReference>
<evidence type="ECO:0000256" key="3">
    <source>
        <dbReference type="ARBA" id="ARBA00022475"/>
    </source>
</evidence>
<accession>A0A6J5Z471</accession>
<keyword evidence="6" id="KW-0479">Metal-binding</keyword>
<gene>
    <name evidence="12" type="ORF">UFOPK3522_00183</name>
</gene>
<dbReference type="PANTHER" id="PTHR43141:SF5">
    <property type="entry name" value="CYTOCHROME BD-I UBIQUINOL OXIDASE SUBUNIT 2"/>
    <property type="match status" value="1"/>
</dbReference>
<feature type="transmembrane region" description="Helical" evidence="11">
    <location>
        <begin position="207"/>
        <end position="226"/>
    </location>
</feature>
<feature type="transmembrane region" description="Helical" evidence="11">
    <location>
        <begin position="265"/>
        <end position="292"/>
    </location>
</feature>
<dbReference type="GO" id="GO:0016682">
    <property type="term" value="F:oxidoreductase activity, acting on diphenols and related substances as donors, oxygen as acceptor"/>
    <property type="evidence" value="ECO:0007669"/>
    <property type="project" value="TreeGrafter"/>
</dbReference>
<dbReference type="GO" id="GO:0005886">
    <property type="term" value="C:plasma membrane"/>
    <property type="evidence" value="ECO:0007669"/>
    <property type="project" value="UniProtKB-SubCell"/>
</dbReference>
<keyword evidence="2" id="KW-0813">Transport</keyword>
<proteinExistence type="predicted"/>
<dbReference type="AlphaFoldDB" id="A0A6J5Z471"/>
<evidence type="ECO:0000256" key="4">
    <source>
        <dbReference type="ARBA" id="ARBA00022617"/>
    </source>
</evidence>
<evidence type="ECO:0000256" key="5">
    <source>
        <dbReference type="ARBA" id="ARBA00022692"/>
    </source>
</evidence>
<evidence type="ECO:0000313" key="12">
    <source>
        <dbReference type="EMBL" id="CAB4335892.1"/>
    </source>
</evidence>
<keyword evidence="5 11" id="KW-0812">Transmembrane</keyword>
<evidence type="ECO:0000256" key="10">
    <source>
        <dbReference type="ARBA" id="ARBA00023136"/>
    </source>
</evidence>
<dbReference type="Pfam" id="PF02322">
    <property type="entry name" value="Cyt_bd_oxida_II"/>
    <property type="match status" value="1"/>
</dbReference>
<dbReference type="EMBL" id="CAESAO010000008">
    <property type="protein sequence ID" value="CAB4335892.1"/>
    <property type="molecule type" value="Genomic_DNA"/>
</dbReference>
<dbReference type="GO" id="GO:0046872">
    <property type="term" value="F:metal ion binding"/>
    <property type="evidence" value="ECO:0007669"/>
    <property type="project" value="UniProtKB-KW"/>
</dbReference>
<keyword evidence="10 11" id="KW-0472">Membrane</keyword>
<feature type="transmembrane region" description="Helical" evidence="11">
    <location>
        <begin position="164"/>
        <end position="186"/>
    </location>
</feature>
<comment type="subcellular location">
    <subcellularLocation>
        <location evidence="1">Cell membrane</location>
        <topology evidence="1">Multi-pass membrane protein</topology>
    </subcellularLocation>
</comment>
<feature type="transmembrane region" description="Helical" evidence="11">
    <location>
        <begin position="119"/>
        <end position="144"/>
    </location>
</feature>
<feature type="transmembrane region" description="Helical" evidence="11">
    <location>
        <begin position="6"/>
        <end position="36"/>
    </location>
</feature>
<feature type="transmembrane region" description="Helical" evidence="11">
    <location>
        <begin position="312"/>
        <end position="334"/>
    </location>
</feature>
<protein>
    <submittedName>
        <fullName evidence="12">Unannotated protein</fullName>
    </submittedName>
</protein>
<evidence type="ECO:0000256" key="8">
    <source>
        <dbReference type="ARBA" id="ARBA00022989"/>
    </source>
</evidence>
<sequence length="356" mass="38807">MSLAELWFFVIAGLWSTYLVLEGFDFGVGMMMGVAARNEDERSEMIETIAPVWDANEVWLLVVGGLTFASFPAWYGTWLEGAYLGLVVLIIALLVRVLSFEWRGRVDPRLRRLWSTINIGASVAAPLIWGLVLSVLLAGLPVAGGGRVGEMRYFGNILDFITPYSVLGALSLAALFAFHGALFLSLRLDGELGERIRERIVKLDARHLLPNLMLPALLLAGGFLIATPFVAHSVNARSILPVAIPAALGLAALIAAVINAQRGEFARAFICTILTIIGWVATLFIGLFPRIIVSTISLGDSVTIQNAQSSHYTLVVMTISAVVMIPVIILYQWWGFRTLMARLGRGKMPWSPPDAS</sequence>
<reference evidence="12" key="1">
    <citation type="submission" date="2020-05" db="EMBL/GenBank/DDBJ databases">
        <authorList>
            <person name="Chiriac C."/>
            <person name="Salcher M."/>
            <person name="Ghai R."/>
            <person name="Kavagutti S V."/>
        </authorList>
    </citation>
    <scope>NUCLEOTIDE SEQUENCE</scope>
</reference>
<dbReference type="GO" id="GO:0009055">
    <property type="term" value="F:electron transfer activity"/>
    <property type="evidence" value="ECO:0007669"/>
    <property type="project" value="TreeGrafter"/>
</dbReference>
<keyword evidence="8 11" id="KW-1133">Transmembrane helix</keyword>
<keyword evidence="4" id="KW-0349">Heme</keyword>
<evidence type="ECO:0000256" key="9">
    <source>
        <dbReference type="ARBA" id="ARBA00023004"/>
    </source>
</evidence>
<evidence type="ECO:0000256" key="2">
    <source>
        <dbReference type="ARBA" id="ARBA00022448"/>
    </source>
</evidence>
<keyword evidence="9" id="KW-0408">Iron</keyword>
<evidence type="ECO:0000256" key="11">
    <source>
        <dbReference type="SAM" id="Phobius"/>
    </source>
</evidence>
<feature type="transmembrane region" description="Helical" evidence="11">
    <location>
        <begin position="238"/>
        <end position="258"/>
    </location>
</feature>
<name>A0A6J5Z471_9ZZZZ</name>